<organism evidence="1 2">
    <name type="scientific">Mongoliibacter ruber</name>
    <dbReference type="NCBI Taxonomy" id="1750599"/>
    <lineage>
        <taxon>Bacteria</taxon>
        <taxon>Pseudomonadati</taxon>
        <taxon>Bacteroidota</taxon>
        <taxon>Cytophagia</taxon>
        <taxon>Cytophagales</taxon>
        <taxon>Cyclobacteriaceae</taxon>
        <taxon>Mongoliibacter</taxon>
    </lineage>
</organism>
<gene>
    <name evidence="1" type="ORF">CLW00_102172</name>
</gene>
<sequence>MDKGAYTFKEIFSYSIDNKARVWEKVLHIGGENGWYYGTVLWKLRGKIDKIFGGIGYRQGRKNPEALEVGDQIDFWRIIKLDQKSKILALQAEMSLPGKVFIKWRISESKLIQETRFLPEGIKGKAYWYMVRPLHYWIFYKMGKEISKG</sequence>
<dbReference type="Proteomes" id="UP000238157">
    <property type="component" value="Unassembled WGS sequence"/>
</dbReference>
<dbReference type="RefSeq" id="WP_106132394.1">
    <property type="nucleotide sequence ID" value="NZ_PVTR01000002.1"/>
</dbReference>
<dbReference type="OrthoDB" id="9774199at2"/>
<evidence type="ECO:0000313" key="2">
    <source>
        <dbReference type="Proteomes" id="UP000238157"/>
    </source>
</evidence>
<dbReference type="Pfam" id="PF11066">
    <property type="entry name" value="DUF2867"/>
    <property type="match status" value="1"/>
</dbReference>
<proteinExistence type="predicted"/>
<dbReference type="EMBL" id="PVTR01000002">
    <property type="protein sequence ID" value="PRY89696.1"/>
    <property type="molecule type" value="Genomic_DNA"/>
</dbReference>
<name>A0A2T0WSM8_9BACT</name>
<comment type="caution">
    <text evidence="1">The sequence shown here is derived from an EMBL/GenBank/DDBJ whole genome shotgun (WGS) entry which is preliminary data.</text>
</comment>
<reference evidence="1 2" key="1">
    <citation type="submission" date="2018-03" db="EMBL/GenBank/DDBJ databases">
        <title>Genomic Encyclopedia of Archaeal and Bacterial Type Strains, Phase II (KMG-II): from individual species to whole genera.</title>
        <authorList>
            <person name="Goeker M."/>
        </authorList>
    </citation>
    <scope>NUCLEOTIDE SEQUENCE [LARGE SCALE GENOMIC DNA]</scope>
    <source>
        <strain evidence="1 2">DSM 27929</strain>
    </source>
</reference>
<accession>A0A2T0WSM8</accession>
<protein>
    <submittedName>
        <fullName evidence="1">Uncharacterized protein DUF2867</fullName>
    </submittedName>
</protein>
<evidence type="ECO:0000313" key="1">
    <source>
        <dbReference type="EMBL" id="PRY89696.1"/>
    </source>
</evidence>
<keyword evidence="2" id="KW-1185">Reference proteome</keyword>
<dbReference type="InterPro" id="IPR021295">
    <property type="entry name" value="DUF2867"/>
</dbReference>
<dbReference type="AlphaFoldDB" id="A0A2T0WSM8"/>